<gene>
    <name evidence="1" type="ORF">HWI92_12780</name>
</gene>
<name>A0ABX7I8C8_9BACT</name>
<evidence type="ECO:0000313" key="1">
    <source>
        <dbReference type="EMBL" id="QRR01722.1"/>
    </source>
</evidence>
<organism evidence="1 2">
    <name type="scientific">Dyadobacter sandarakinus</name>
    <dbReference type="NCBI Taxonomy" id="2747268"/>
    <lineage>
        <taxon>Bacteria</taxon>
        <taxon>Pseudomonadati</taxon>
        <taxon>Bacteroidota</taxon>
        <taxon>Cytophagia</taxon>
        <taxon>Cytophagales</taxon>
        <taxon>Spirosomataceae</taxon>
        <taxon>Dyadobacter</taxon>
    </lineage>
</organism>
<accession>A0ABX7I8C8</accession>
<evidence type="ECO:0000313" key="2">
    <source>
        <dbReference type="Proteomes" id="UP000612680"/>
    </source>
</evidence>
<protein>
    <submittedName>
        <fullName evidence="1">DUF4905 domain-containing protein</fullName>
    </submittedName>
</protein>
<dbReference type="RefSeq" id="WP_204655629.1">
    <property type="nucleotide sequence ID" value="NZ_CP056775.1"/>
</dbReference>
<proteinExistence type="predicted"/>
<dbReference type="EMBL" id="CP056775">
    <property type="protein sequence ID" value="QRR01722.1"/>
    <property type="molecule type" value="Genomic_DNA"/>
</dbReference>
<dbReference type="InterPro" id="IPR032595">
    <property type="entry name" value="DUF4905"/>
</dbReference>
<dbReference type="Pfam" id="PF16248">
    <property type="entry name" value="DUF4905"/>
    <property type="match status" value="1"/>
</dbReference>
<reference evidence="1 2" key="1">
    <citation type="submission" date="2020-06" db="EMBL/GenBank/DDBJ databases">
        <title>Dyadobacter sandarakinus sp. nov., isolated from the soil of the Arctic Yellow River Station.</title>
        <authorList>
            <person name="Zhang Y."/>
            <person name="Peng F."/>
        </authorList>
    </citation>
    <scope>NUCLEOTIDE SEQUENCE [LARGE SCALE GENOMIC DNA]</scope>
    <source>
        <strain evidence="1 2">Q3-56</strain>
    </source>
</reference>
<sequence length="247" mass="28248">MIPDPDPAGNRWAIELRHIGAKSVSFAILDLDQQRLLWEKHLEGADWWSSLTAFAYNRIYIHQYRVPEVPEPSDLLCISGIDASELWVLPRHILVSVHGAGLLEVAVKSGETFRKLACDPDTGATTPWEAGAQLEDAEVILKEPVRYKVRNAYFDRLAAFIEKVTGHKADAVDYLEKRPYIVFSYYIYEQEKSVQYLLIVNKKQELVLHERLSEERQGIGRSTMMLRGSTLVYLKNNNEFSSLTLPE</sequence>
<dbReference type="Proteomes" id="UP000612680">
    <property type="component" value="Chromosome"/>
</dbReference>
<keyword evidence="2" id="KW-1185">Reference proteome</keyword>